<reference evidence="1 2" key="1">
    <citation type="submission" date="2022-01" db="EMBL/GenBank/DDBJ databases">
        <authorList>
            <person name="Xiong W."/>
            <person name="Schranz E."/>
        </authorList>
    </citation>
    <scope>NUCLEOTIDE SEQUENCE [LARGE SCALE GENOMIC DNA]</scope>
</reference>
<name>A0AAU9LRJ8_9ASTR</name>
<keyword evidence="2" id="KW-1185">Reference proteome</keyword>
<dbReference type="PANTHER" id="PTHR33116:SF79">
    <property type="entry name" value="REVERSE TRANSCRIPTASE DOMAIN, ZINC FINGER, CCHC-TYPE-RELATED"/>
    <property type="match status" value="1"/>
</dbReference>
<proteinExistence type="predicted"/>
<organism evidence="1 2">
    <name type="scientific">Lactuca virosa</name>
    <dbReference type="NCBI Taxonomy" id="75947"/>
    <lineage>
        <taxon>Eukaryota</taxon>
        <taxon>Viridiplantae</taxon>
        <taxon>Streptophyta</taxon>
        <taxon>Embryophyta</taxon>
        <taxon>Tracheophyta</taxon>
        <taxon>Spermatophyta</taxon>
        <taxon>Magnoliopsida</taxon>
        <taxon>eudicotyledons</taxon>
        <taxon>Gunneridae</taxon>
        <taxon>Pentapetalae</taxon>
        <taxon>asterids</taxon>
        <taxon>campanulids</taxon>
        <taxon>Asterales</taxon>
        <taxon>Asteraceae</taxon>
        <taxon>Cichorioideae</taxon>
        <taxon>Cichorieae</taxon>
        <taxon>Lactucinae</taxon>
        <taxon>Lactuca</taxon>
    </lineage>
</organism>
<dbReference type="PANTHER" id="PTHR33116">
    <property type="entry name" value="REVERSE TRANSCRIPTASE ZINC-BINDING DOMAIN-CONTAINING PROTEIN-RELATED-RELATED"/>
    <property type="match status" value="1"/>
</dbReference>
<evidence type="ECO:0000313" key="1">
    <source>
        <dbReference type="EMBL" id="CAH1415053.1"/>
    </source>
</evidence>
<dbReference type="AlphaFoldDB" id="A0AAU9LRJ8"/>
<comment type="caution">
    <text evidence="1">The sequence shown here is derived from an EMBL/GenBank/DDBJ whole genome shotgun (WGS) entry which is preliminary data.</text>
</comment>
<gene>
    <name evidence="1" type="ORF">LVIROSA_LOCUS2927</name>
</gene>
<dbReference type="Proteomes" id="UP001157418">
    <property type="component" value="Unassembled WGS sequence"/>
</dbReference>
<accession>A0AAU9LRJ8</accession>
<dbReference type="EMBL" id="CAKMRJ010000001">
    <property type="protein sequence ID" value="CAH1415053.1"/>
    <property type="molecule type" value="Genomic_DNA"/>
</dbReference>
<evidence type="ECO:0008006" key="3">
    <source>
        <dbReference type="Google" id="ProtNLM"/>
    </source>
</evidence>
<sequence>METMNCPMCNEYEECIDHVLVDCPYAKKVFEGISSWCNVNMEAFHMVKEVMKFASQWGMCHRRSKLLLIVSYGTLWSIWKSMNERVFRRNRLPPDKVCDIVKSLTYLWVKNRGKVDRIEWATWSQCPLSY</sequence>
<protein>
    <recommendedName>
        <fullName evidence="3">Reverse transcriptase zinc-binding domain-containing protein</fullName>
    </recommendedName>
</protein>
<evidence type="ECO:0000313" key="2">
    <source>
        <dbReference type="Proteomes" id="UP001157418"/>
    </source>
</evidence>